<evidence type="ECO:0000259" key="2">
    <source>
        <dbReference type="Pfam" id="PF00326"/>
    </source>
</evidence>
<dbReference type="Pfam" id="PF00326">
    <property type="entry name" value="Peptidase_S9"/>
    <property type="match status" value="1"/>
</dbReference>
<dbReference type="PANTHER" id="PTHR42776">
    <property type="entry name" value="SERINE PEPTIDASE S9 FAMILY MEMBER"/>
    <property type="match status" value="1"/>
</dbReference>
<dbReference type="InterPro" id="IPR029058">
    <property type="entry name" value="AB_hydrolase_fold"/>
</dbReference>
<dbReference type="GO" id="GO:0004252">
    <property type="term" value="F:serine-type endopeptidase activity"/>
    <property type="evidence" value="ECO:0007669"/>
    <property type="project" value="TreeGrafter"/>
</dbReference>
<dbReference type="InterPro" id="IPR001375">
    <property type="entry name" value="Peptidase_S9_cat"/>
</dbReference>
<dbReference type="SUPFAM" id="SSF53474">
    <property type="entry name" value="alpha/beta-Hydrolases"/>
    <property type="match status" value="1"/>
</dbReference>
<organism evidence="3">
    <name type="scientific">marine sediment metagenome</name>
    <dbReference type="NCBI Taxonomy" id="412755"/>
    <lineage>
        <taxon>unclassified sequences</taxon>
        <taxon>metagenomes</taxon>
        <taxon>ecological metagenomes</taxon>
    </lineage>
</organism>
<gene>
    <name evidence="3" type="ORF">S06H3_12678</name>
</gene>
<evidence type="ECO:0000313" key="3">
    <source>
        <dbReference type="EMBL" id="GAI09436.1"/>
    </source>
</evidence>
<keyword evidence="1" id="KW-0378">Hydrolase</keyword>
<name>X1LUE2_9ZZZZ</name>
<sequence length="378" mass="42259">MNYASYGFVAVGSQYRGNDGGEGREEFGGADVNDVLNLIPLLKSLPNVDADKIGMVGYSRGGMMTYLALKEQTLRGTDDIKAACTVGGVADLFMSAEERPEMVTGVYIPLIGGTPSQLPQEYEARSATYWADKINVPLLIQHGEADWRVSVEQARKLAQELERYGKDYKLITYPGDDHSLSGHNKGLYEILSWLSENLDISINLESVAFETPNSTESIEEGEIAGGYYIHEEKGYKIAVPPQKWVANFSAPPLDVIFQFSQGSAFGWMGVGAYSSASYTESFFDNINDWWVSAMSTKGGWTDIKIVDERDLTIAGHNAKVVAFEYTSGNKRYVEMTYHIWKPKGIYNLHRVRMNCDKDKFDEFLDVYEVFVNSFSFLP</sequence>
<dbReference type="AlphaFoldDB" id="X1LUE2"/>
<feature type="domain" description="Peptidase S9 prolyl oligopeptidase catalytic" evidence="2">
    <location>
        <begin position="6"/>
        <end position="197"/>
    </location>
</feature>
<dbReference type="EMBL" id="BARV01006197">
    <property type="protein sequence ID" value="GAI09436.1"/>
    <property type="molecule type" value="Genomic_DNA"/>
</dbReference>
<dbReference type="GO" id="GO:0006508">
    <property type="term" value="P:proteolysis"/>
    <property type="evidence" value="ECO:0007669"/>
    <property type="project" value="InterPro"/>
</dbReference>
<proteinExistence type="predicted"/>
<accession>X1LUE2</accession>
<comment type="caution">
    <text evidence="3">The sequence shown here is derived from an EMBL/GenBank/DDBJ whole genome shotgun (WGS) entry which is preliminary data.</text>
</comment>
<protein>
    <recommendedName>
        <fullName evidence="2">Peptidase S9 prolyl oligopeptidase catalytic domain-containing protein</fullName>
    </recommendedName>
</protein>
<dbReference type="PANTHER" id="PTHR42776:SF27">
    <property type="entry name" value="DIPEPTIDYL PEPTIDASE FAMILY MEMBER 6"/>
    <property type="match status" value="1"/>
</dbReference>
<dbReference type="Gene3D" id="3.40.50.1820">
    <property type="entry name" value="alpha/beta hydrolase"/>
    <property type="match status" value="1"/>
</dbReference>
<reference evidence="3" key="1">
    <citation type="journal article" date="2014" name="Front. Microbiol.">
        <title>High frequency of phylogenetically diverse reductive dehalogenase-homologous genes in deep subseafloor sedimentary metagenomes.</title>
        <authorList>
            <person name="Kawai M."/>
            <person name="Futagami T."/>
            <person name="Toyoda A."/>
            <person name="Takaki Y."/>
            <person name="Nishi S."/>
            <person name="Hori S."/>
            <person name="Arai W."/>
            <person name="Tsubouchi T."/>
            <person name="Morono Y."/>
            <person name="Uchiyama I."/>
            <person name="Ito T."/>
            <person name="Fujiyama A."/>
            <person name="Inagaki F."/>
            <person name="Takami H."/>
        </authorList>
    </citation>
    <scope>NUCLEOTIDE SEQUENCE</scope>
    <source>
        <strain evidence="3">Expedition CK06-06</strain>
    </source>
</reference>
<evidence type="ECO:0000256" key="1">
    <source>
        <dbReference type="ARBA" id="ARBA00022801"/>
    </source>
</evidence>